<dbReference type="Gene3D" id="2.60.40.1460">
    <property type="entry name" value="Integrin domains. Chain A, domain 2"/>
    <property type="match status" value="1"/>
</dbReference>
<evidence type="ECO:0000313" key="5">
    <source>
        <dbReference type="EMBL" id="KDR13392.1"/>
    </source>
</evidence>
<dbReference type="InterPro" id="IPR032695">
    <property type="entry name" value="Integrin_dom_sf"/>
</dbReference>
<sequence>MFNFSCTACLTYTGNHVPDSVDAKVTMQVDLSFGRANFISKEFNKANTYTYNVTLHRGTNWCKDLMVQNKQRASGRTQPLILAMIYELANDPIKDTTGKSNY</sequence>
<evidence type="ECO:0000256" key="1">
    <source>
        <dbReference type="ARBA" id="ARBA00004479"/>
    </source>
</evidence>
<evidence type="ECO:0000256" key="2">
    <source>
        <dbReference type="ARBA" id="ARBA00023037"/>
    </source>
</evidence>
<dbReference type="AlphaFoldDB" id="A0A067R5J4"/>
<keyword evidence="2" id="KW-0401">Integrin</keyword>
<dbReference type="GO" id="GO:0007229">
    <property type="term" value="P:integrin-mediated signaling pathway"/>
    <property type="evidence" value="ECO:0007669"/>
    <property type="project" value="UniProtKB-KW"/>
</dbReference>
<proteinExistence type="predicted"/>
<gene>
    <name evidence="5" type="ORF">L798_12482</name>
</gene>
<organism evidence="5 6">
    <name type="scientific">Zootermopsis nevadensis</name>
    <name type="common">Dampwood termite</name>
    <dbReference type="NCBI Taxonomy" id="136037"/>
    <lineage>
        <taxon>Eukaryota</taxon>
        <taxon>Metazoa</taxon>
        <taxon>Ecdysozoa</taxon>
        <taxon>Arthropoda</taxon>
        <taxon>Hexapoda</taxon>
        <taxon>Insecta</taxon>
        <taxon>Pterygota</taxon>
        <taxon>Neoptera</taxon>
        <taxon>Polyneoptera</taxon>
        <taxon>Dictyoptera</taxon>
        <taxon>Blattodea</taxon>
        <taxon>Blattoidea</taxon>
        <taxon>Termitoidae</taxon>
        <taxon>Termopsidae</taxon>
        <taxon>Zootermopsis</taxon>
    </lineage>
</organism>
<dbReference type="InParanoid" id="A0A067R5J4"/>
<keyword evidence="4" id="KW-0325">Glycoprotein</keyword>
<comment type="subcellular location">
    <subcellularLocation>
        <location evidence="1">Membrane</location>
        <topology evidence="1">Single-pass type I membrane protein</topology>
    </subcellularLocation>
</comment>
<name>A0A067R5J4_ZOONE</name>
<dbReference type="SUPFAM" id="SSF69179">
    <property type="entry name" value="Integrin domains"/>
    <property type="match status" value="1"/>
</dbReference>
<keyword evidence="3" id="KW-0472">Membrane</keyword>
<evidence type="ECO:0000256" key="3">
    <source>
        <dbReference type="ARBA" id="ARBA00023136"/>
    </source>
</evidence>
<protein>
    <submittedName>
        <fullName evidence="5">Uncharacterized protein</fullName>
    </submittedName>
</protein>
<reference evidence="5 6" key="1">
    <citation type="journal article" date="2014" name="Nat. Commun.">
        <title>Molecular traces of alternative social organization in a termite genome.</title>
        <authorList>
            <person name="Terrapon N."/>
            <person name="Li C."/>
            <person name="Robertson H.M."/>
            <person name="Ji L."/>
            <person name="Meng X."/>
            <person name="Booth W."/>
            <person name="Chen Z."/>
            <person name="Childers C.P."/>
            <person name="Glastad K.M."/>
            <person name="Gokhale K."/>
            <person name="Gowin J."/>
            <person name="Gronenberg W."/>
            <person name="Hermansen R.A."/>
            <person name="Hu H."/>
            <person name="Hunt B.G."/>
            <person name="Huylmans A.K."/>
            <person name="Khalil S.M."/>
            <person name="Mitchell R.D."/>
            <person name="Munoz-Torres M.C."/>
            <person name="Mustard J.A."/>
            <person name="Pan H."/>
            <person name="Reese J.T."/>
            <person name="Scharf M.E."/>
            <person name="Sun F."/>
            <person name="Vogel H."/>
            <person name="Xiao J."/>
            <person name="Yang W."/>
            <person name="Yang Z."/>
            <person name="Yang Z."/>
            <person name="Zhou J."/>
            <person name="Zhu J."/>
            <person name="Brent C.S."/>
            <person name="Elsik C.G."/>
            <person name="Goodisman M.A."/>
            <person name="Liberles D.A."/>
            <person name="Roe R.M."/>
            <person name="Vargo E.L."/>
            <person name="Vilcinskas A."/>
            <person name="Wang J."/>
            <person name="Bornberg-Bauer E."/>
            <person name="Korb J."/>
            <person name="Zhang G."/>
            <person name="Liebig J."/>
        </authorList>
    </citation>
    <scope>NUCLEOTIDE SEQUENCE [LARGE SCALE GENOMIC DNA]</scope>
    <source>
        <tissue evidence="5">Whole organism</tissue>
    </source>
</reference>
<dbReference type="GO" id="GO:0007157">
    <property type="term" value="P:heterophilic cell-cell adhesion via plasma membrane cell adhesion molecules"/>
    <property type="evidence" value="ECO:0007669"/>
    <property type="project" value="UniProtKB-ARBA"/>
</dbReference>
<keyword evidence="6" id="KW-1185">Reference proteome</keyword>
<evidence type="ECO:0000256" key="4">
    <source>
        <dbReference type="ARBA" id="ARBA00023180"/>
    </source>
</evidence>
<dbReference type="Proteomes" id="UP000027135">
    <property type="component" value="Unassembled WGS sequence"/>
</dbReference>
<dbReference type="GO" id="GO:0016020">
    <property type="term" value="C:membrane"/>
    <property type="evidence" value="ECO:0007669"/>
    <property type="project" value="UniProtKB-SubCell"/>
</dbReference>
<accession>A0A067R5J4</accession>
<evidence type="ECO:0000313" key="6">
    <source>
        <dbReference type="Proteomes" id="UP000027135"/>
    </source>
</evidence>
<dbReference type="EMBL" id="KK852948">
    <property type="protein sequence ID" value="KDR13392.1"/>
    <property type="molecule type" value="Genomic_DNA"/>
</dbReference>